<accession>A0A3P7TSR4</accession>
<dbReference type="Proteomes" id="UP000278807">
    <property type="component" value="Unassembled WGS sequence"/>
</dbReference>
<proteinExistence type="predicted"/>
<feature type="compositionally biased region" description="Low complexity" evidence="1">
    <location>
        <begin position="8"/>
        <end position="21"/>
    </location>
</feature>
<evidence type="ECO:0000313" key="3">
    <source>
        <dbReference type="Proteomes" id="UP000278807"/>
    </source>
</evidence>
<protein>
    <submittedName>
        <fullName evidence="2">Uncharacterized protein</fullName>
    </submittedName>
</protein>
<reference evidence="2 3" key="1">
    <citation type="submission" date="2018-11" db="EMBL/GenBank/DDBJ databases">
        <authorList>
            <consortium name="Pathogen Informatics"/>
        </authorList>
    </citation>
    <scope>NUCLEOTIDE SEQUENCE [LARGE SCALE GENOMIC DNA]</scope>
</reference>
<name>A0A3P7TSR4_RODNA</name>
<gene>
    <name evidence="2" type="ORF">HNAJ_LOCUS13353</name>
</gene>
<keyword evidence="3" id="KW-1185">Reference proteome</keyword>
<organism evidence="2 3">
    <name type="scientific">Rodentolepis nana</name>
    <name type="common">Dwarf tapeworm</name>
    <name type="synonym">Hymenolepis nana</name>
    <dbReference type="NCBI Taxonomy" id="102285"/>
    <lineage>
        <taxon>Eukaryota</taxon>
        <taxon>Metazoa</taxon>
        <taxon>Spiralia</taxon>
        <taxon>Lophotrochozoa</taxon>
        <taxon>Platyhelminthes</taxon>
        <taxon>Cestoda</taxon>
        <taxon>Eucestoda</taxon>
        <taxon>Cyclophyllidea</taxon>
        <taxon>Hymenolepididae</taxon>
        <taxon>Rodentolepis</taxon>
    </lineage>
</organism>
<evidence type="ECO:0000256" key="1">
    <source>
        <dbReference type="SAM" id="MobiDB-lite"/>
    </source>
</evidence>
<feature type="region of interest" description="Disordered" evidence="1">
    <location>
        <begin position="1"/>
        <end position="30"/>
    </location>
</feature>
<sequence length="83" mass="9049">MPGRKPRSSYTTLVSPTTTTSSRRHSDPCSFHPCSPPTPSLFHSLWTKSYLPLSAGRLCTVLKSSVFFLLLGTHKRSRGGGGE</sequence>
<dbReference type="AlphaFoldDB" id="A0A3P7TSR4"/>
<dbReference type="EMBL" id="UZAE01015314">
    <property type="protein sequence ID" value="VDO15664.1"/>
    <property type="molecule type" value="Genomic_DNA"/>
</dbReference>
<evidence type="ECO:0000313" key="2">
    <source>
        <dbReference type="EMBL" id="VDO15664.1"/>
    </source>
</evidence>